<comment type="subunit">
    <text evidence="9">Interacts with MLH1.</text>
</comment>
<dbReference type="PIRSF" id="PIRSF038005">
    <property type="entry name" value="Methyl_CpG_bd_MBD4"/>
    <property type="match status" value="1"/>
</dbReference>
<evidence type="ECO:0000256" key="8">
    <source>
        <dbReference type="ARBA" id="ARBA00055831"/>
    </source>
</evidence>
<evidence type="ECO:0000256" key="5">
    <source>
        <dbReference type="ARBA" id="ARBA00023125"/>
    </source>
</evidence>
<organism evidence="15 16">
    <name type="scientific">Latimeria chalumnae</name>
    <name type="common">Coelacanth</name>
    <dbReference type="NCBI Taxonomy" id="7897"/>
    <lineage>
        <taxon>Eukaryota</taxon>
        <taxon>Metazoa</taxon>
        <taxon>Chordata</taxon>
        <taxon>Craniata</taxon>
        <taxon>Vertebrata</taxon>
        <taxon>Euteleostomi</taxon>
        <taxon>Coelacanthiformes</taxon>
        <taxon>Coelacanthidae</taxon>
        <taxon>Latimeria</taxon>
    </lineage>
</organism>
<dbReference type="Gene3D" id="3.30.890.10">
    <property type="entry name" value="Methyl-cpg-binding Protein 2, Chain A"/>
    <property type="match status" value="1"/>
</dbReference>
<keyword evidence="3" id="KW-0227">DNA damage</keyword>
<dbReference type="InterPro" id="IPR045138">
    <property type="entry name" value="MeCP2/MBD4"/>
</dbReference>
<dbReference type="FunCoup" id="H3B0C7">
    <property type="interactions" value="2347"/>
</dbReference>
<evidence type="ECO:0000256" key="6">
    <source>
        <dbReference type="ARBA" id="ARBA00023204"/>
    </source>
</evidence>
<dbReference type="PANTHER" id="PTHR15074:SF7">
    <property type="entry name" value="METHYL-CPG-BINDING DOMAIN PROTEIN 4"/>
    <property type="match status" value="1"/>
</dbReference>
<name>H3B0C7_LATCH</name>
<sequence length="438" mass="49627">PQGTKFRSRTALANYLRKSGETNLKAEDFSFTVPGQTNTQRRSQRLGKNSNKQGSEKQPEANTKVNEETSAFFQERIPELQNFKEALENFLAPCVTKDEGTETKLRKRSVRRCSGSGGLGKRLRKGSAVQLQDKSSPSEEGVKINGKKNKEEKLKNFRGEETEKGKELLIEEAVNRDSDLEIRTDSASGVAVDGDRLKQLEEEQDHLGSSISAERTLQAKAGSDEIGFATDASTPEATLKGANNGLTPSQSYTAVIQQQDVFIKSVVDRRKTSPYFSSKSVKEAPSPPRRKAFNKWTPPRSPFNLVQETLFHNPWKLLIATIFLNKTAGKMAIPVLWEFLEMYPSPEVARGADWKVLSKLLKPLGLYELRAKTIIKFSDEYLTKQWKYPIELYGIGKYGNDSYRIFCINEWREVCPQDHKLNKYHAWLWENHEKLGVD</sequence>
<evidence type="ECO:0000256" key="1">
    <source>
        <dbReference type="ARBA" id="ARBA00004123"/>
    </source>
</evidence>
<feature type="compositionally biased region" description="Polar residues" evidence="13">
    <location>
        <begin position="60"/>
        <end position="70"/>
    </location>
</feature>
<keyword evidence="2" id="KW-0597">Phosphoprotein</keyword>
<dbReference type="PROSITE" id="PS50982">
    <property type="entry name" value="MBD"/>
    <property type="match status" value="1"/>
</dbReference>
<evidence type="ECO:0000256" key="7">
    <source>
        <dbReference type="ARBA" id="ARBA00023242"/>
    </source>
</evidence>
<dbReference type="Bgee" id="ENSLACG00000013513">
    <property type="expression patterns" value="Expressed in mesonephros and 5 other cell types or tissues"/>
</dbReference>
<dbReference type="FunFam" id="1.10.340.30:FF:000051">
    <property type="entry name" value="Methyl-CpG-binding domain protein 4"/>
    <property type="match status" value="1"/>
</dbReference>
<evidence type="ECO:0000256" key="2">
    <source>
        <dbReference type="ARBA" id="ARBA00022553"/>
    </source>
</evidence>
<dbReference type="GO" id="GO:0005634">
    <property type="term" value="C:nucleus"/>
    <property type="evidence" value="ECO:0007669"/>
    <property type="project" value="UniProtKB-SubCell"/>
</dbReference>
<dbReference type="SUPFAM" id="SSF48150">
    <property type="entry name" value="DNA-glycosylase"/>
    <property type="match status" value="1"/>
</dbReference>
<feature type="region of interest" description="Disordered" evidence="13">
    <location>
        <begin position="27"/>
        <end position="70"/>
    </location>
</feature>
<feature type="region of interest" description="Disordered" evidence="13">
    <location>
        <begin position="101"/>
        <end position="161"/>
    </location>
</feature>
<proteinExistence type="predicted"/>
<dbReference type="AlphaFoldDB" id="H3B0C7"/>
<dbReference type="Pfam" id="PF01429">
    <property type="entry name" value="MBD"/>
    <property type="match status" value="1"/>
</dbReference>
<comment type="function">
    <text evidence="8">Mismatch-specific DNA N-glycosylase involved in DNA repair. Has thymine glycosylase activity and is specific for G:T mismatches within methylated and unmethylated CpG sites. Can also remove uracil or 5-fluorouracil in G:U mismatches. Has no lyase activity. Was first identified as methyl-CpG-binding protein.</text>
</comment>
<protein>
    <recommendedName>
        <fullName evidence="10">Methyl-CpG-binding domain protein 4</fullName>
    </recommendedName>
    <alternativeName>
        <fullName evidence="11">Methyl-CpG-binding protein MBD4</fullName>
    </alternativeName>
    <alternativeName>
        <fullName evidence="12">Mismatch-specific DNA N-glycosylase</fullName>
    </alternativeName>
</protein>
<evidence type="ECO:0000256" key="3">
    <source>
        <dbReference type="ARBA" id="ARBA00022763"/>
    </source>
</evidence>
<dbReference type="InterPro" id="IPR011257">
    <property type="entry name" value="DNA_glycosylase"/>
</dbReference>
<dbReference type="SUPFAM" id="SSF54171">
    <property type="entry name" value="DNA-binding domain"/>
    <property type="match status" value="1"/>
</dbReference>
<dbReference type="Ensembl" id="ENSLACT00000015454.1">
    <property type="protein sequence ID" value="ENSLACP00000015348.1"/>
    <property type="gene ID" value="ENSLACG00000013513.1"/>
</dbReference>
<dbReference type="PANTHER" id="PTHR15074">
    <property type="entry name" value="METHYL-CPG-BINDING PROTEIN"/>
    <property type="match status" value="1"/>
</dbReference>
<feature type="compositionally biased region" description="Polar residues" evidence="13">
    <location>
        <begin position="33"/>
        <end position="53"/>
    </location>
</feature>
<keyword evidence="16" id="KW-1185">Reference proteome</keyword>
<evidence type="ECO:0000256" key="4">
    <source>
        <dbReference type="ARBA" id="ARBA00022801"/>
    </source>
</evidence>
<dbReference type="InterPro" id="IPR016177">
    <property type="entry name" value="DNA-bd_dom_sf"/>
</dbReference>
<evidence type="ECO:0000259" key="14">
    <source>
        <dbReference type="PROSITE" id="PS50982"/>
    </source>
</evidence>
<evidence type="ECO:0000256" key="10">
    <source>
        <dbReference type="ARBA" id="ARBA00069821"/>
    </source>
</evidence>
<dbReference type="GO" id="GO:0006281">
    <property type="term" value="P:DNA repair"/>
    <property type="evidence" value="ECO:0007669"/>
    <property type="project" value="UniProtKB-KW"/>
</dbReference>
<dbReference type="STRING" id="7897.ENSLACP00000015348"/>
<evidence type="ECO:0000313" key="16">
    <source>
        <dbReference type="Proteomes" id="UP000008672"/>
    </source>
</evidence>
<dbReference type="Gene3D" id="1.10.340.30">
    <property type="entry name" value="Hypothetical protein, domain 2"/>
    <property type="match status" value="1"/>
</dbReference>
<evidence type="ECO:0000313" key="15">
    <source>
        <dbReference type="Ensembl" id="ENSLACP00000015348.1"/>
    </source>
</evidence>
<dbReference type="InterPro" id="IPR017352">
    <property type="entry name" value="MBD4"/>
</dbReference>
<keyword evidence="4" id="KW-0378">Hydrolase</keyword>
<dbReference type="HOGENOM" id="CLU_034167_0_0_1"/>
<keyword evidence="6" id="KW-0234">DNA repair</keyword>
<dbReference type="EMBL" id="AFYH01088140">
    <property type="status" value="NOT_ANNOTATED_CDS"/>
    <property type="molecule type" value="Genomic_DNA"/>
</dbReference>
<keyword evidence="7" id="KW-0539">Nucleus</keyword>
<evidence type="ECO:0000256" key="9">
    <source>
        <dbReference type="ARBA" id="ARBA00062707"/>
    </source>
</evidence>
<keyword evidence="5" id="KW-0238">DNA-binding</keyword>
<feature type="compositionally biased region" description="Basic and acidic residues" evidence="13">
    <location>
        <begin position="136"/>
        <end position="161"/>
    </location>
</feature>
<comment type="subcellular location">
    <subcellularLocation>
        <location evidence="1">Nucleus</location>
    </subcellularLocation>
</comment>
<feature type="domain" description="MBD" evidence="14">
    <location>
        <begin position="1"/>
        <end position="36"/>
    </location>
</feature>
<dbReference type="Proteomes" id="UP000008672">
    <property type="component" value="Unassembled WGS sequence"/>
</dbReference>
<reference evidence="15" key="3">
    <citation type="submission" date="2025-09" db="UniProtKB">
        <authorList>
            <consortium name="Ensembl"/>
        </authorList>
    </citation>
    <scope>IDENTIFICATION</scope>
</reference>
<reference evidence="16" key="1">
    <citation type="submission" date="2011-08" db="EMBL/GenBank/DDBJ databases">
        <title>The draft genome of Latimeria chalumnae.</title>
        <authorList>
            <person name="Di Palma F."/>
            <person name="Alfoldi J."/>
            <person name="Johnson J."/>
            <person name="Berlin A."/>
            <person name="Gnerre S."/>
            <person name="Jaffe D."/>
            <person name="MacCallum I."/>
            <person name="Young S."/>
            <person name="Walker B.J."/>
            <person name="Lander E."/>
            <person name="Lindblad-Toh K."/>
        </authorList>
    </citation>
    <scope>NUCLEOTIDE SEQUENCE [LARGE SCALE GENOMIC DNA]</scope>
    <source>
        <strain evidence="16">Wild caught</strain>
    </source>
</reference>
<dbReference type="InParanoid" id="H3B0C7"/>
<dbReference type="GeneTree" id="ENSGT00530000063687"/>
<dbReference type="GO" id="GO:0008263">
    <property type="term" value="F:pyrimidine-specific mismatch base pair DNA N-glycosylase activity"/>
    <property type="evidence" value="ECO:0007669"/>
    <property type="project" value="InterPro"/>
</dbReference>
<dbReference type="InterPro" id="IPR001739">
    <property type="entry name" value="Methyl_CpG_DNA-bd"/>
</dbReference>
<dbReference type="eggNOG" id="KOG4161">
    <property type="taxonomic scope" value="Eukaryota"/>
</dbReference>
<evidence type="ECO:0000256" key="12">
    <source>
        <dbReference type="ARBA" id="ARBA00083330"/>
    </source>
</evidence>
<evidence type="ECO:0000256" key="13">
    <source>
        <dbReference type="SAM" id="MobiDB-lite"/>
    </source>
</evidence>
<evidence type="ECO:0000256" key="11">
    <source>
        <dbReference type="ARBA" id="ARBA00076709"/>
    </source>
</evidence>
<gene>
    <name evidence="15" type="primary">MBD4</name>
</gene>
<dbReference type="GO" id="GO:0003677">
    <property type="term" value="F:DNA binding"/>
    <property type="evidence" value="ECO:0007669"/>
    <property type="project" value="UniProtKB-KW"/>
</dbReference>
<reference evidence="15" key="2">
    <citation type="submission" date="2025-08" db="UniProtKB">
        <authorList>
            <consortium name="Ensembl"/>
        </authorList>
    </citation>
    <scope>IDENTIFICATION</scope>
</reference>
<accession>H3B0C7</accession>